<dbReference type="PROSITE" id="PS51760">
    <property type="entry name" value="GH10_2"/>
    <property type="match status" value="1"/>
</dbReference>
<dbReference type="InterPro" id="IPR017853">
    <property type="entry name" value="GH"/>
</dbReference>
<evidence type="ECO:0000256" key="3">
    <source>
        <dbReference type="ARBA" id="ARBA00023277"/>
    </source>
</evidence>
<name>A0A1J3GZB1_NOCCA</name>
<evidence type="ECO:0000256" key="4">
    <source>
        <dbReference type="ARBA" id="ARBA00023326"/>
    </source>
</evidence>
<dbReference type="EMBL" id="GEVL01015886">
    <property type="protein sequence ID" value="JAU61455.1"/>
    <property type="molecule type" value="Transcribed_RNA"/>
</dbReference>
<keyword evidence="4" id="KW-0624">Polysaccharide degradation</keyword>
<keyword evidence="2 6" id="KW-0378">Hydrolase</keyword>
<dbReference type="InterPro" id="IPR044846">
    <property type="entry name" value="GH10"/>
</dbReference>
<sequence length="292" mass="33609">MMDFVRANRIIARGHNIFWEDPRYTPAWVLNLTGEDLRSAVNRRISSLMTRYRSEFVHWDVSNEMLHFDFYESRLGKNASYGFYAAAREYDSLATLFLNDFNVVETCSDEKSTVDEYIARVRELERYEGGGVRMDGVGLEGHFTVPNAALMRANLDKLASLELPIWLTEIDVSSTLDRRTQAIYLEQVLREGFSHPSVKGIMLWTALHPYGCYEMCLTDHNFQNLPAGDVVDQKLREWKTGEVKATTNDHGSFSFFGFLGEYRVGILYKGRTVNSSFSLSRDPQTKHVRLQI</sequence>
<dbReference type="InterPro" id="IPR001000">
    <property type="entry name" value="GH10_dom"/>
</dbReference>
<dbReference type="SUPFAM" id="SSF51445">
    <property type="entry name" value="(Trans)glycosidases"/>
    <property type="match status" value="1"/>
</dbReference>
<evidence type="ECO:0000256" key="2">
    <source>
        <dbReference type="ARBA" id="ARBA00022801"/>
    </source>
</evidence>
<dbReference type="Gene3D" id="3.20.20.80">
    <property type="entry name" value="Glycosidases"/>
    <property type="match status" value="1"/>
</dbReference>
<dbReference type="SMART" id="SM00633">
    <property type="entry name" value="Glyco_10"/>
    <property type="match status" value="1"/>
</dbReference>
<dbReference type="AlphaFoldDB" id="A0A1J3GZB1"/>
<feature type="domain" description="GH10" evidence="5">
    <location>
        <begin position="1"/>
        <end position="234"/>
    </location>
</feature>
<dbReference type="PANTHER" id="PTHR31490:SF3">
    <property type="entry name" value="GLYCOSYL HYDROLASE FAMILY 10 PROTEIN"/>
    <property type="match status" value="1"/>
</dbReference>
<evidence type="ECO:0000259" key="5">
    <source>
        <dbReference type="PROSITE" id="PS51760"/>
    </source>
</evidence>
<dbReference type="GO" id="GO:0031176">
    <property type="term" value="F:endo-1,4-beta-xylanase activity"/>
    <property type="evidence" value="ECO:0007669"/>
    <property type="project" value="UniProtKB-ARBA"/>
</dbReference>
<accession>A0A1J3GZB1</accession>
<proteinExistence type="inferred from homology"/>
<protein>
    <submittedName>
        <fullName evidence="6">Endo-1,4-beta-xylanase</fullName>
    </submittedName>
</protein>
<gene>
    <name evidence="6" type="ORF">LE_TR6363_c1_g1_i1_g.23167</name>
</gene>
<keyword evidence="3" id="KW-0119">Carbohydrate metabolism</keyword>
<keyword evidence="6" id="KW-0858">Xylan degradation</keyword>
<reference evidence="6" key="1">
    <citation type="submission" date="2016-07" db="EMBL/GenBank/DDBJ databases">
        <title>De novo transcriptome assembly of four accessions of the metal hyperaccumulator plant Noccaea caerulescens.</title>
        <authorList>
            <person name="Blande D."/>
            <person name="Halimaa P."/>
            <person name="Tervahauta A.I."/>
            <person name="Aarts M.G."/>
            <person name="Karenlampi S.O."/>
        </authorList>
    </citation>
    <scope>NUCLEOTIDE SEQUENCE</scope>
</reference>
<evidence type="ECO:0000256" key="1">
    <source>
        <dbReference type="ARBA" id="ARBA00007495"/>
    </source>
</evidence>
<organism evidence="6">
    <name type="scientific">Noccaea caerulescens</name>
    <name type="common">Alpine penny-cress</name>
    <name type="synonym">Thlaspi caerulescens</name>
    <dbReference type="NCBI Taxonomy" id="107243"/>
    <lineage>
        <taxon>Eukaryota</taxon>
        <taxon>Viridiplantae</taxon>
        <taxon>Streptophyta</taxon>
        <taxon>Embryophyta</taxon>
        <taxon>Tracheophyta</taxon>
        <taxon>Spermatophyta</taxon>
        <taxon>Magnoliopsida</taxon>
        <taxon>eudicotyledons</taxon>
        <taxon>Gunneridae</taxon>
        <taxon>Pentapetalae</taxon>
        <taxon>rosids</taxon>
        <taxon>malvids</taxon>
        <taxon>Brassicales</taxon>
        <taxon>Brassicaceae</taxon>
        <taxon>Coluteocarpeae</taxon>
        <taxon>Noccaea</taxon>
    </lineage>
</organism>
<keyword evidence="6" id="KW-0326">Glycosidase</keyword>
<dbReference type="Pfam" id="PF00331">
    <property type="entry name" value="Glyco_hydro_10"/>
    <property type="match status" value="1"/>
</dbReference>
<dbReference type="PANTHER" id="PTHR31490">
    <property type="entry name" value="GLYCOSYL HYDROLASE"/>
    <property type="match status" value="1"/>
</dbReference>
<comment type="similarity">
    <text evidence="1">Belongs to the glycosyl hydrolase 10 (cellulase F) family.</text>
</comment>
<evidence type="ECO:0000313" key="6">
    <source>
        <dbReference type="EMBL" id="JAU61455.1"/>
    </source>
</evidence>
<dbReference type="GO" id="GO:0045493">
    <property type="term" value="P:xylan catabolic process"/>
    <property type="evidence" value="ECO:0007669"/>
    <property type="project" value="UniProtKB-KW"/>
</dbReference>